<keyword evidence="2" id="KW-0677">Repeat</keyword>
<evidence type="ECO:0000256" key="3">
    <source>
        <dbReference type="ARBA" id="ARBA00022837"/>
    </source>
</evidence>
<name>A0A8B9J9U0_ASTMX</name>
<feature type="domain" description="Cadherin" evidence="7">
    <location>
        <begin position="223"/>
        <end position="287"/>
    </location>
</feature>
<dbReference type="SUPFAM" id="SSF49313">
    <property type="entry name" value="Cadherin-like"/>
    <property type="match status" value="3"/>
</dbReference>
<keyword evidence="6" id="KW-0732">Signal</keyword>
<feature type="domain" description="Cadherin" evidence="7">
    <location>
        <begin position="171"/>
        <end position="222"/>
    </location>
</feature>
<dbReference type="GO" id="GO:0007156">
    <property type="term" value="P:homophilic cell adhesion via plasma membrane adhesion molecules"/>
    <property type="evidence" value="ECO:0007669"/>
    <property type="project" value="InterPro"/>
</dbReference>
<dbReference type="AlphaFoldDB" id="A0A8B9J9U0"/>
<evidence type="ECO:0000256" key="5">
    <source>
        <dbReference type="PROSITE-ProRule" id="PRU00043"/>
    </source>
</evidence>
<dbReference type="PRINTS" id="PR00205">
    <property type="entry name" value="CADHERIN"/>
</dbReference>
<evidence type="ECO:0000256" key="2">
    <source>
        <dbReference type="ARBA" id="ARBA00022737"/>
    </source>
</evidence>
<sequence>MEGCSVLPVVIMISIMPGLVGSELRMSRQELRGSQLTEGLGVPRPRAKRGWIWKQLFVEEEDPIPKIIGQLKSNYDKGDFTIRYILSGEGAGDVFRIDEFSGEIHALKSLDREEKAFYVLQAHAIDRRNGQPVEPESEFIIKVQDINDNAPEFINEPYVSSIPEMSPIGIIVTSWQNMDREASETYLVVVQVKDMFGFSGGYSATTTVTITLTDVNDNGPTFQHNLYTFALEESAPVGTTVGRVMAEDADIGVNAKMNYSLDDLEESATFRVHTDPETQEGIVTLAKVSGKHLPFTITELITFILDII</sequence>
<dbReference type="GO" id="GO:0016342">
    <property type="term" value="C:catenin complex"/>
    <property type="evidence" value="ECO:0007669"/>
    <property type="project" value="TreeGrafter"/>
</dbReference>
<dbReference type="InterPro" id="IPR015919">
    <property type="entry name" value="Cadherin-like_sf"/>
</dbReference>
<dbReference type="GO" id="GO:0045296">
    <property type="term" value="F:cadherin binding"/>
    <property type="evidence" value="ECO:0007669"/>
    <property type="project" value="TreeGrafter"/>
</dbReference>
<dbReference type="InterPro" id="IPR020894">
    <property type="entry name" value="Cadherin_CS"/>
</dbReference>
<evidence type="ECO:0000256" key="1">
    <source>
        <dbReference type="ARBA" id="ARBA00004370"/>
    </source>
</evidence>
<dbReference type="Pfam" id="PF00028">
    <property type="entry name" value="Cadherin"/>
    <property type="match status" value="2"/>
</dbReference>
<dbReference type="GO" id="GO:0005509">
    <property type="term" value="F:calcium ion binding"/>
    <property type="evidence" value="ECO:0007669"/>
    <property type="project" value="UniProtKB-UniRule"/>
</dbReference>
<dbReference type="CDD" id="cd11304">
    <property type="entry name" value="Cadherin_repeat"/>
    <property type="match status" value="2"/>
</dbReference>
<protein>
    <recommendedName>
        <fullName evidence="7">Cadherin domain-containing protein</fullName>
    </recommendedName>
</protein>
<dbReference type="SMART" id="SM00112">
    <property type="entry name" value="CA"/>
    <property type="match status" value="2"/>
</dbReference>
<feature type="chain" id="PRO_5034521666" description="Cadherin domain-containing protein" evidence="6">
    <location>
        <begin position="23"/>
        <end position="308"/>
    </location>
</feature>
<accession>A0A8B9J9U0</accession>
<dbReference type="FunFam" id="2.60.40.60:FF:000009">
    <property type="entry name" value="Cadherin 24"/>
    <property type="match status" value="1"/>
</dbReference>
<feature type="signal peptide" evidence="6">
    <location>
        <begin position="1"/>
        <end position="22"/>
    </location>
</feature>
<keyword evidence="3 5" id="KW-0106">Calcium</keyword>
<evidence type="ECO:0000313" key="8">
    <source>
        <dbReference type="Ensembl" id="ENSAMXP00005013064.1"/>
    </source>
</evidence>
<comment type="subcellular location">
    <subcellularLocation>
        <location evidence="1">Membrane</location>
    </subcellularLocation>
</comment>
<proteinExistence type="predicted"/>
<dbReference type="PANTHER" id="PTHR24027:SF323">
    <property type="entry name" value="CADHERIN-19"/>
    <property type="match status" value="1"/>
</dbReference>
<reference evidence="8" key="1">
    <citation type="submission" date="2025-08" db="UniProtKB">
        <authorList>
            <consortium name="Ensembl"/>
        </authorList>
    </citation>
    <scope>IDENTIFICATION</scope>
</reference>
<dbReference type="GO" id="GO:0008013">
    <property type="term" value="F:beta-catenin binding"/>
    <property type="evidence" value="ECO:0007669"/>
    <property type="project" value="TreeGrafter"/>
</dbReference>
<evidence type="ECO:0000313" key="9">
    <source>
        <dbReference type="Proteomes" id="UP000694621"/>
    </source>
</evidence>
<dbReference type="PROSITE" id="PS00232">
    <property type="entry name" value="CADHERIN_1"/>
    <property type="match status" value="1"/>
</dbReference>
<dbReference type="GO" id="GO:0005912">
    <property type="term" value="C:adherens junction"/>
    <property type="evidence" value="ECO:0007669"/>
    <property type="project" value="TreeGrafter"/>
</dbReference>
<dbReference type="GO" id="GO:0044331">
    <property type="term" value="P:cell-cell adhesion mediated by cadherin"/>
    <property type="evidence" value="ECO:0007669"/>
    <property type="project" value="TreeGrafter"/>
</dbReference>
<evidence type="ECO:0000256" key="6">
    <source>
        <dbReference type="SAM" id="SignalP"/>
    </source>
</evidence>
<dbReference type="Ensembl" id="ENSAMXT00005014463.1">
    <property type="protein sequence ID" value="ENSAMXP00005013064.1"/>
    <property type="gene ID" value="ENSAMXG00005007023.1"/>
</dbReference>
<dbReference type="Proteomes" id="UP000694621">
    <property type="component" value="Unplaced"/>
</dbReference>
<dbReference type="PANTHER" id="PTHR24027">
    <property type="entry name" value="CADHERIN-23"/>
    <property type="match status" value="1"/>
</dbReference>
<dbReference type="GO" id="GO:0000902">
    <property type="term" value="P:cell morphogenesis"/>
    <property type="evidence" value="ECO:0007669"/>
    <property type="project" value="TreeGrafter"/>
</dbReference>
<evidence type="ECO:0000256" key="4">
    <source>
        <dbReference type="ARBA" id="ARBA00023136"/>
    </source>
</evidence>
<keyword evidence="4" id="KW-0472">Membrane</keyword>
<dbReference type="GO" id="GO:0016339">
    <property type="term" value="P:calcium-dependent cell-cell adhesion via plasma membrane cell adhesion molecules"/>
    <property type="evidence" value="ECO:0007669"/>
    <property type="project" value="TreeGrafter"/>
</dbReference>
<dbReference type="GO" id="GO:0016477">
    <property type="term" value="P:cell migration"/>
    <property type="evidence" value="ECO:0007669"/>
    <property type="project" value="TreeGrafter"/>
</dbReference>
<dbReference type="GO" id="GO:0007043">
    <property type="term" value="P:cell-cell junction assembly"/>
    <property type="evidence" value="ECO:0007669"/>
    <property type="project" value="TreeGrafter"/>
</dbReference>
<feature type="domain" description="Cadherin" evidence="7">
    <location>
        <begin position="58"/>
        <end position="153"/>
    </location>
</feature>
<dbReference type="InterPro" id="IPR039808">
    <property type="entry name" value="Cadherin"/>
</dbReference>
<dbReference type="InterPro" id="IPR002126">
    <property type="entry name" value="Cadherin-like_dom"/>
</dbReference>
<dbReference type="GO" id="GO:0034332">
    <property type="term" value="P:adherens junction organization"/>
    <property type="evidence" value="ECO:0007669"/>
    <property type="project" value="TreeGrafter"/>
</dbReference>
<organism evidence="8 9">
    <name type="scientific">Astyanax mexicanus</name>
    <name type="common">Blind cave fish</name>
    <name type="synonym">Astyanax fasciatus mexicanus</name>
    <dbReference type="NCBI Taxonomy" id="7994"/>
    <lineage>
        <taxon>Eukaryota</taxon>
        <taxon>Metazoa</taxon>
        <taxon>Chordata</taxon>
        <taxon>Craniata</taxon>
        <taxon>Vertebrata</taxon>
        <taxon>Euteleostomi</taxon>
        <taxon>Actinopterygii</taxon>
        <taxon>Neopterygii</taxon>
        <taxon>Teleostei</taxon>
        <taxon>Ostariophysi</taxon>
        <taxon>Characiformes</taxon>
        <taxon>Characoidei</taxon>
        <taxon>Acestrorhamphidae</taxon>
        <taxon>Acestrorhamphinae</taxon>
        <taxon>Astyanax</taxon>
    </lineage>
</organism>
<dbReference type="PROSITE" id="PS50268">
    <property type="entry name" value="CADHERIN_2"/>
    <property type="match status" value="3"/>
</dbReference>
<evidence type="ECO:0000259" key="7">
    <source>
        <dbReference type="PROSITE" id="PS50268"/>
    </source>
</evidence>
<dbReference type="Gene3D" id="2.60.40.60">
    <property type="entry name" value="Cadherins"/>
    <property type="match status" value="3"/>
</dbReference>